<dbReference type="Proteomes" id="UP000290365">
    <property type="component" value="Chromosome"/>
</dbReference>
<evidence type="ECO:0000256" key="3">
    <source>
        <dbReference type="ARBA" id="ARBA00022692"/>
    </source>
</evidence>
<accession>A0A4V0Z0H6</accession>
<evidence type="ECO:0000256" key="4">
    <source>
        <dbReference type="ARBA" id="ARBA00022989"/>
    </source>
</evidence>
<feature type="transmembrane region" description="Helical" evidence="6">
    <location>
        <begin position="89"/>
        <end position="108"/>
    </location>
</feature>
<dbReference type="InterPro" id="IPR050833">
    <property type="entry name" value="Poly_Biosynth_Transport"/>
</dbReference>
<evidence type="ECO:0000256" key="2">
    <source>
        <dbReference type="ARBA" id="ARBA00022475"/>
    </source>
</evidence>
<feature type="transmembrane region" description="Helical" evidence="6">
    <location>
        <begin position="417"/>
        <end position="435"/>
    </location>
</feature>
<evidence type="ECO:0000256" key="6">
    <source>
        <dbReference type="SAM" id="Phobius"/>
    </source>
</evidence>
<dbReference type="Pfam" id="PF01943">
    <property type="entry name" value="Polysacc_synt"/>
    <property type="match status" value="1"/>
</dbReference>
<feature type="transmembrane region" description="Helical" evidence="6">
    <location>
        <begin position="294"/>
        <end position="318"/>
    </location>
</feature>
<reference evidence="7 8" key="1">
    <citation type="submission" date="2019-01" db="EMBL/GenBank/DDBJ databases">
        <title>Ktedonosporobacter rubrisoli SCAWS-G2.</title>
        <authorList>
            <person name="Huang Y."/>
            <person name="Yan B."/>
        </authorList>
    </citation>
    <scope>NUCLEOTIDE SEQUENCE [LARGE SCALE GENOMIC DNA]</scope>
    <source>
        <strain evidence="7 8">SCAWS-G2</strain>
    </source>
</reference>
<dbReference type="RefSeq" id="WP_129894317.1">
    <property type="nucleotide sequence ID" value="NZ_CP035758.1"/>
</dbReference>
<dbReference type="OrthoDB" id="139030at2"/>
<organism evidence="7 8">
    <name type="scientific">Ktedonosporobacter rubrisoli</name>
    <dbReference type="NCBI Taxonomy" id="2509675"/>
    <lineage>
        <taxon>Bacteria</taxon>
        <taxon>Bacillati</taxon>
        <taxon>Chloroflexota</taxon>
        <taxon>Ktedonobacteria</taxon>
        <taxon>Ktedonobacterales</taxon>
        <taxon>Ktedonosporobacteraceae</taxon>
        <taxon>Ktedonosporobacter</taxon>
    </lineage>
</organism>
<dbReference type="PANTHER" id="PTHR30250">
    <property type="entry name" value="PST FAMILY PREDICTED COLANIC ACID TRANSPORTER"/>
    <property type="match status" value="1"/>
</dbReference>
<gene>
    <name evidence="7" type="ORF">EPA93_47730</name>
</gene>
<feature type="transmembrane region" description="Helical" evidence="6">
    <location>
        <begin position="12"/>
        <end position="35"/>
    </location>
</feature>
<evidence type="ECO:0000313" key="7">
    <source>
        <dbReference type="EMBL" id="QBD83251.1"/>
    </source>
</evidence>
<dbReference type="PANTHER" id="PTHR30250:SF11">
    <property type="entry name" value="O-ANTIGEN TRANSPORTER-RELATED"/>
    <property type="match status" value="1"/>
</dbReference>
<dbReference type="KEGG" id="kbs:EPA93_47730"/>
<feature type="transmembrane region" description="Helical" evidence="6">
    <location>
        <begin position="384"/>
        <end position="405"/>
    </location>
</feature>
<keyword evidence="2" id="KW-1003">Cell membrane</keyword>
<keyword evidence="4 6" id="KW-1133">Transmembrane helix</keyword>
<feature type="transmembrane region" description="Helical" evidence="6">
    <location>
        <begin position="251"/>
        <end position="273"/>
    </location>
</feature>
<dbReference type="GO" id="GO:0005886">
    <property type="term" value="C:plasma membrane"/>
    <property type="evidence" value="ECO:0007669"/>
    <property type="project" value="UniProtKB-SubCell"/>
</dbReference>
<evidence type="ECO:0000256" key="5">
    <source>
        <dbReference type="ARBA" id="ARBA00023136"/>
    </source>
</evidence>
<comment type="subcellular location">
    <subcellularLocation>
        <location evidence="1">Cell membrane</location>
        <topology evidence="1">Multi-pass membrane protein</topology>
    </subcellularLocation>
</comment>
<dbReference type="CDD" id="cd13128">
    <property type="entry name" value="MATE_Wzx_like"/>
    <property type="match status" value="1"/>
</dbReference>
<keyword evidence="3 6" id="KW-0812">Transmembrane</keyword>
<dbReference type="AlphaFoldDB" id="A0A4V0Z0H6"/>
<dbReference type="InterPro" id="IPR002797">
    <property type="entry name" value="Polysacc_synth"/>
</dbReference>
<feature type="transmembrane region" description="Helical" evidence="6">
    <location>
        <begin position="447"/>
        <end position="470"/>
    </location>
</feature>
<feature type="transmembrane region" description="Helical" evidence="6">
    <location>
        <begin position="211"/>
        <end position="231"/>
    </location>
</feature>
<name>A0A4V0Z0H6_KTERU</name>
<protein>
    <submittedName>
        <fullName evidence="7">Flippase</fullName>
    </submittedName>
</protein>
<evidence type="ECO:0000313" key="8">
    <source>
        <dbReference type="Proteomes" id="UP000290365"/>
    </source>
</evidence>
<evidence type="ECO:0000256" key="1">
    <source>
        <dbReference type="ARBA" id="ARBA00004651"/>
    </source>
</evidence>
<dbReference type="EMBL" id="CP035758">
    <property type="protein sequence ID" value="QBD83251.1"/>
    <property type="molecule type" value="Genomic_DNA"/>
</dbReference>
<feature type="transmembrane region" description="Helical" evidence="6">
    <location>
        <begin position="170"/>
        <end position="191"/>
    </location>
</feature>
<feature type="transmembrane region" description="Helical" evidence="6">
    <location>
        <begin position="47"/>
        <end position="68"/>
    </location>
</feature>
<keyword evidence="8" id="KW-1185">Reference proteome</keyword>
<feature type="transmembrane region" description="Helical" evidence="6">
    <location>
        <begin position="330"/>
        <end position="353"/>
    </location>
</feature>
<feature type="transmembrane region" description="Helical" evidence="6">
    <location>
        <begin position="114"/>
        <end position="139"/>
    </location>
</feature>
<feature type="transmembrane region" description="Helical" evidence="6">
    <location>
        <begin position="360"/>
        <end position="378"/>
    </location>
</feature>
<proteinExistence type="predicted"/>
<keyword evidence="5 6" id="KW-0472">Membrane</keyword>
<feature type="transmembrane region" description="Helical" evidence="6">
    <location>
        <begin position="146"/>
        <end position="164"/>
    </location>
</feature>
<sequence>MKTLRRMVSNALISIVGQIITWSSTLVLMICYGRFLGDVKFGELYTATTFVLLVGFPLDVGFTQQVIRDVAQEPDKAQRYLWNTLSIKLLFWPLIYGVILVASWLLGYNMEVRILMAIAGLTILSSAIGGTFSALYYAFEQMTFPVLGSILEKGLSALIGWFILKRGAGVEAMACVLLVGSLLNTLVQAGCFFARVRGIRLSIDFALIRKLLHTCVPFVLYGVLGIIYYRIDAILLSLMEPPAVIGWYGAGYRLFDTLTFLSGIIMTVTYPVLIKLSSNSEESLQLGIEKAMNMLLFCSIPITCFLIFAASFIVGFLYHRDEFVHTIPALQGLAPGLVLLYANALLSNTIVTIKKEQKTPIIALIALIFNLGLNFLLIPLYQHVGAAIVTSLTELLILCLQCTLIPRHLLPLRSWRVGLKALIASLAMGAAIWLVDISNVLTRWPAIRSISVFIILLIAILTYLGVALLLRTIPREDMVALYTAFRKQKVA</sequence>